<organism evidence="2">
    <name type="scientific">Rhizophora mucronata</name>
    <name type="common">Asiatic mangrove</name>
    <dbReference type="NCBI Taxonomy" id="61149"/>
    <lineage>
        <taxon>Eukaryota</taxon>
        <taxon>Viridiplantae</taxon>
        <taxon>Streptophyta</taxon>
        <taxon>Embryophyta</taxon>
        <taxon>Tracheophyta</taxon>
        <taxon>Spermatophyta</taxon>
        <taxon>Magnoliopsida</taxon>
        <taxon>eudicotyledons</taxon>
        <taxon>Gunneridae</taxon>
        <taxon>Pentapetalae</taxon>
        <taxon>rosids</taxon>
        <taxon>fabids</taxon>
        <taxon>Malpighiales</taxon>
        <taxon>Rhizophoraceae</taxon>
        <taxon>Rhizophora</taxon>
    </lineage>
</organism>
<keyword evidence="1" id="KW-0472">Membrane</keyword>
<accession>A0A2P2NX62</accession>
<name>A0A2P2NX62_RHIMU</name>
<evidence type="ECO:0000256" key="1">
    <source>
        <dbReference type="SAM" id="Phobius"/>
    </source>
</evidence>
<sequence length="91" mass="10379">MPVIIACKCYSCSVVDISDFTIFLLISDFTIFLLFFVQTSYKYVPFALPFCLLLNWTIKTEEKICFLCVTGKIFHLLCFPLSANNGTISFP</sequence>
<dbReference type="AlphaFoldDB" id="A0A2P2NX62"/>
<reference evidence="2" key="1">
    <citation type="submission" date="2018-02" db="EMBL/GenBank/DDBJ databases">
        <title>Rhizophora mucronata_Transcriptome.</title>
        <authorList>
            <person name="Meera S.P."/>
            <person name="Sreeshan A."/>
            <person name="Augustine A."/>
        </authorList>
    </citation>
    <scope>NUCLEOTIDE SEQUENCE</scope>
    <source>
        <tissue evidence="2">Leaf</tissue>
    </source>
</reference>
<keyword evidence="1" id="KW-0812">Transmembrane</keyword>
<dbReference type="EMBL" id="GGEC01066561">
    <property type="protein sequence ID" value="MBX47045.1"/>
    <property type="molecule type" value="Transcribed_RNA"/>
</dbReference>
<protein>
    <submittedName>
        <fullName evidence="2">Uncharacterized protein</fullName>
    </submittedName>
</protein>
<evidence type="ECO:0000313" key="2">
    <source>
        <dbReference type="EMBL" id="MBX47045.1"/>
    </source>
</evidence>
<feature type="transmembrane region" description="Helical" evidence="1">
    <location>
        <begin position="20"/>
        <end position="37"/>
    </location>
</feature>
<keyword evidence="1" id="KW-1133">Transmembrane helix</keyword>
<proteinExistence type="predicted"/>